<evidence type="ECO:0000259" key="3">
    <source>
        <dbReference type="PROSITE" id="PS50240"/>
    </source>
</evidence>
<gene>
    <name evidence="4" type="ORF">EMPS_05064</name>
</gene>
<accession>A0A9P3H9S7</accession>
<dbReference type="InterPro" id="IPR009003">
    <property type="entry name" value="Peptidase_S1_PA"/>
</dbReference>
<sequence length="226" mass="24212">MKFSIILVLSAAPLAVNAIVNGGFATNVFLKGVVRVNDDCTGALIGNKCVLTAHHCLAKNRLGEVMIPNYESSVVVESSKTIKIVSSVSPEYSDKRCYDMEIAVLAENHSLGYNISKTVVKDKVGAAGWGFVNDYTIPKALQFIQYLGKPKYTKDGIVVPVADGVSGIAFRDSGGPLFTCDGDNCSVVAVANGKAPGATLMNNAHVFCDTRSNWDWIQKTLKESCQ</sequence>
<comment type="caution">
    <text evidence="4">The sequence shown here is derived from an EMBL/GenBank/DDBJ whole genome shotgun (WGS) entry which is preliminary data.</text>
</comment>
<proteinExistence type="predicted"/>
<dbReference type="GO" id="GO:0004252">
    <property type="term" value="F:serine-type endopeptidase activity"/>
    <property type="evidence" value="ECO:0007669"/>
    <property type="project" value="InterPro"/>
</dbReference>
<dbReference type="Proteomes" id="UP000827284">
    <property type="component" value="Unassembled WGS sequence"/>
</dbReference>
<reference evidence="4" key="1">
    <citation type="submission" date="2021-11" db="EMBL/GenBank/DDBJ databases">
        <authorList>
            <person name="Herlambang A."/>
            <person name="Guo Y."/>
            <person name="Takashima Y."/>
            <person name="Nishizawa T."/>
        </authorList>
    </citation>
    <scope>NUCLEOTIDE SEQUENCE</scope>
    <source>
        <strain evidence="4">E1425</strain>
    </source>
</reference>
<feature type="chain" id="PRO_5040179692" description="Peptidase S1 domain-containing protein" evidence="2">
    <location>
        <begin position="19"/>
        <end position="226"/>
    </location>
</feature>
<keyword evidence="1" id="KW-1015">Disulfide bond</keyword>
<reference evidence="4" key="2">
    <citation type="journal article" date="2022" name="Microbiol. Resour. Announc.">
        <title>Whole-Genome Sequence of Entomortierella parvispora E1425, a Mucoromycotan Fungus Associated with Burkholderiaceae-Related Endosymbiotic Bacteria.</title>
        <authorList>
            <person name="Herlambang A."/>
            <person name="Guo Y."/>
            <person name="Takashima Y."/>
            <person name="Narisawa K."/>
            <person name="Ohta H."/>
            <person name="Nishizawa T."/>
        </authorList>
    </citation>
    <scope>NUCLEOTIDE SEQUENCE</scope>
    <source>
        <strain evidence="4">E1425</strain>
    </source>
</reference>
<dbReference type="PANTHER" id="PTHR24276">
    <property type="entry name" value="POLYSERASE-RELATED"/>
    <property type="match status" value="1"/>
</dbReference>
<keyword evidence="2" id="KW-0732">Signal</keyword>
<evidence type="ECO:0000313" key="5">
    <source>
        <dbReference type="Proteomes" id="UP000827284"/>
    </source>
</evidence>
<dbReference type="Pfam" id="PF00089">
    <property type="entry name" value="Trypsin"/>
    <property type="match status" value="1"/>
</dbReference>
<dbReference type="OrthoDB" id="6380398at2759"/>
<dbReference type="PROSITE" id="PS50240">
    <property type="entry name" value="TRYPSIN_DOM"/>
    <property type="match status" value="1"/>
</dbReference>
<feature type="domain" description="Peptidase S1" evidence="3">
    <location>
        <begin position="19"/>
        <end position="222"/>
    </location>
</feature>
<dbReference type="GO" id="GO:0006508">
    <property type="term" value="P:proteolysis"/>
    <property type="evidence" value="ECO:0007669"/>
    <property type="project" value="InterPro"/>
</dbReference>
<dbReference type="InterPro" id="IPR043504">
    <property type="entry name" value="Peptidase_S1_PA_chymotrypsin"/>
</dbReference>
<organism evidence="4 5">
    <name type="scientific">Entomortierella parvispora</name>
    <dbReference type="NCBI Taxonomy" id="205924"/>
    <lineage>
        <taxon>Eukaryota</taxon>
        <taxon>Fungi</taxon>
        <taxon>Fungi incertae sedis</taxon>
        <taxon>Mucoromycota</taxon>
        <taxon>Mortierellomycotina</taxon>
        <taxon>Mortierellomycetes</taxon>
        <taxon>Mortierellales</taxon>
        <taxon>Mortierellaceae</taxon>
        <taxon>Entomortierella</taxon>
    </lineage>
</organism>
<dbReference type="AlphaFoldDB" id="A0A9P3H9S7"/>
<dbReference type="PANTHER" id="PTHR24276:SF98">
    <property type="entry name" value="FI18310P1-RELATED"/>
    <property type="match status" value="1"/>
</dbReference>
<keyword evidence="5" id="KW-1185">Reference proteome</keyword>
<dbReference type="InterPro" id="IPR001254">
    <property type="entry name" value="Trypsin_dom"/>
</dbReference>
<evidence type="ECO:0000313" key="4">
    <source>
        <dbReference type="EMBL" id="GJJ72706.1"/>
    </source>
</evidence>
<protein>
    <recommendedName>
        <fullName evidence="3">Peptidase S1 domain-containing protein</fullName>
    </recommendedName>
</protein>
<dbReference type="InterPro" id="IPR050430">
    <property type="entry name" value="Peptidase_S1"/>
</dbReference>
<dbReference type="SMART" id="SM00020">
    <property type="entry name" value="Tryp_SPc"/>
    <property type="match status" value="1"/>
</dbReference>
<evidence type="ECO:0000256" key="1">
    <source>
        <dbReference type="ARBA" id="ARBA00023157"/>
    </source>
</evidence>
<dbReference type="SUPFAM" id="SSF50494">
    <property type="entry name" value="Trypsin-like serine proteases"/>
    <property type="match status" value="1"/>
</dbReference>
<name>A0A9P3H9S7_9FUNG</name>
<dbReference type="EMBL" id="BQFW01000007">
    <property type="protein sequence ID" value="GJJ72706.1"/>
    <property type="molecule type" value="Genomic_DNA"/>
</dbReference>
<evidence type="ECO:0000256" key="2">
    <source>
        <dbReference type="SAM" id="SignalP"/>
    </source>
</evidence>
<dbReference type="Gene3D" id="2.40.10.10">
    <property type="entry name" value="Trypsin-like serine proteases"/>
    <property type="match status" value="1"/>
</dbReference>
<feature type="signal peptide" evidence="2">
    <location>
        <begin position="1"/>
        <end position="18"/>
    </location>
</feature>